<gene>
    <name evidence="3" type="ORF">PXH66_04760</name>
</gene>
<dbReference type="RefSeq" id="WP_330928410.1">
    <property type="nucleotide sequence ID" value="NZ_CP119075.1"/>
</dbReference>
<dbReference type="PANTHER" id="PTHR33734">
    <property type="entry name" value="LYSM DOMAIN-CONTAINING GPI-ANCHORED PROTEIN 2"/>
    <property type="match status" value="1"/>
</dbReference>
<feature type="compositionally biased region" description="Low complexity" evidence="1">
    <location>
        <begin position="326"/>
        <end position="344"/>
    </location>
</feature>
<dbReference type="InterPro" id="IPR018392">
    <property type="entry name" value="LysM"/>
</dbReference>
<dbReference type="Pfam" id="PF01476">
    <property type="entry name" value="LysM"/>
    <property type="match status" value="3"/>
</dbReference>
<feature type="region of interest" description="Disordered" evidence="1">
    <location>
        <begin position="243"/>
        <end position="271"/>
    </location>
</feature>
<feature type="compositionally biased region" description="Low complexity" evidence="1">
    <location>
        <begin position="243"/>
        <end position="261"/>
    </location>
</feature>
<evidence type="ECO:0000259" key="2">
    <source>
        <dbReference type="PROSITE" id="PS51782"/>
    </source>
</evidence>
<dbReference type="CDD" id="cd00118">
    <property type="entry name" value="LysM"/>
    <property type="match status" value="3"/>
</dbReference>
<dbReference type="Gene3D" id="3.10.350.10">
    <property type="entry name" value="LysM domain"/>
    <property type="match status" value="3"/>
</dbReference>
<dbReference type="AlphaFoldDB" id="A0AAF0CQE4"/>
<feature type="domain" description="LysM" evidence="2">
    <location>
        <begin position="271"/>
        <end position="315"/>
    </location>
</feature>
<feature type="region of interest" description="Disordered" evidence="1">
    <location>
        <begin position="315"/>
        <end position="394"/>
    </location>
</feature>
<dbReference type="EMBL" id="CP119075">
    <property type="protein sequence ID" value="WED66155.1"/>
    <property type="molecule type" value="Genomic_DNA"/>
</dbReference>
<evidence type="ECO:0000256" key="1">
    <source>
        <dbReference type="SAM" id="MobiDB-lite"/>
    </source>
</evidence>
<evidence type="ECO:0000313" key="3">
    <source>
        <dbReference type="EMBL" id="WED66155.1"/>
    </source>
</evidence>
<dbReference type="KEGG" id="slom:PXH66_04760"/>
<dbReference type="GO" id="GO:0008932">
    <property type="term" value="F:lytic endotransglycosylase activity"/>
    <property type="evidence" value="ECO:0007669"/>
    <property type="project" value="TreeGrafter"/>
</dbReference>
<dbReference type="PANTHER" id="PTHR33734:SF22">
    <property type="entry name" value="MEMBRANE-BOUND LYTIC MUREIN TRANSGLYCOSYLASE D"/>
    <property type="match status" value="1"/>
</dbReference>
<dbReference type="SUPFAM" id="SSF54106">
    <property type="entry name" value="LysM domain"/>
    <property type="match status" value="3"/>
</dbReference>
<dbReference type="InterPro" id="IPR036779">
    <property type="entry name" value="LysM_dom_sf"/>
</dbReference>
<feature type="region of interest" description="Disordered" evidence="1">
    <location>
        <begin position="35"/>
        <end position="61"/>
    </location>
</feature>
<sequence length="394" mass="40349">MKLLNILGAVVALHIAVLVLAIAIPGCRTTDHANSTTTAVNDGAPEGDAYPASSTPGGTFSAAPELTDRDLNPPLATASQPTFDPNAPAVAANSLSTGGTRYSPTRPGSTVATAMQPTASVDVMPAATYTVKRGDSLWALAKKNNVSVRELAAANNLAPDAGLRLDQVIVIPGKVAAPVPPSRESGSKASSAPETIYVIKSGDTLGKIARLNGTTVAKLKAFNNLSSDLVRVGDRLVIPDAPASATSSASATTAESTASTPAAPPPAKGSYKHVVASGESLTVIARRYGVKMGDVALANQIRDPSLIRPGQELVIPGWDAPPPAAKPTTSAATTTSRPTTSSVSDDTDLDDGLETMSLDEVPVIQVQSVPEEDEEPIRTINVGGQNTDGPPEFR</sequence>
<protein>
    <submittedName>
        <fullName evidence="3">LysM peptidoglycan-binding domain-containing protein</fullName>
    </submittedName>
</protein>
<name>A0AAF0CQE4_9BACT</name>
<keyword evidence="4" id="KW-1185">Reference proteome</keyword>
<feature type="domain" description="LysM" evidence="2">
    <location>
        <begin position="127"/>
        <end position="171"/>
    </location>
</feature>
<evidence type="ECO:0000313" key="4">
    <source>
        <dbReference type="Proteomes" id="UP001218638"/>
    </source>
</evidence>
<dbReference type="Proteomes" id="UP001218638">
    <property type="component" value="Chromosome"/>
</dbReference>
<reference evidence="3" key="1">
    <citation type="submission" date="2023-03" db="EMBL/GenBank/DDBJ databases">
        <title>Lomoglobus Profundus gen. nov., sp. nov., a novel member of the phylum Verrucomicrobia, isolated from deep-marine sediment of South China Sea.</title>
        <authorList>
            <person name="Ahmad T."/>
            <person name="Ishaq S.E."/>
            <person name="Wang F."/>
        </authorList>
    </citation>
    <scope>NUCLEOTIDE SEQUENCE</scope>
    <source>
        <strain evidence="3">LMO-M01</strain>
    </source>
</reference>
<proteinExistence type="predicted"/>
<organism evidence="3 4">
    <name type="scientific">Synoicihabitans lomoniglobus</name>
    <dbReference type="NCBI Taxonomy" id="2909285"/>
    <lineage>
        <taxon>Bacteria</taxon>
        <taxon>Pseudomonadati</taxon>
        <taxon>Verrucomicrobiota</taxon>
        <taxon>Opitutia</taxon>
        <taxon>Opitutales</taxon>
        <taxon>Opitutaceae</taxon>
        <taxon>Synoicihabitans</taxon>
    </lineage>
</organism>
<dbReference type="PROSITE" id="PS51782">
    <property type="entry name" value="LYSM"/>
    <property type="match status" value="3"/>
</dbReference>
<accession>A0AAF0CQE4</accession>
<dbReference type="SMART" id="SM00257">
    <property type="entry name" value="LysM"/>
    <property type="match status" value="3"/>
</dbReference>
<feature type="domain" description="LysM" evidence="2">
    <location>
        <begin position="195"/>
        <end position="238"/>
    </location>
</feature>